<dbReference type="AlphaFoldDB" id="W1NV09"/>
<feature type="repeat" description="ARM" evidence="5">
    <location>
        <begin position="548"/>
        <end position="589"/>
    </location>
</feature>
<comment type="pathway">
    <text evidence="2">Protein modification; protein ubiquitination.</text>
</comment>
<sequence length="1004" mass="110319">MTSLMEVPIGALLSLLLDQVIKTAKAAKDVLIEKESFKILSKYLHDIEPVLKQLQLHELKDSQSARRALEFLSEDVSTAQSLIDKCTNRSRFYLLLKCRQIVKEAQQATRDIGRSLASLSLSGTEILADMSEKVNQLHHEMQKAEFKSSNSQLKIIDKLNQGILEHKTDQGFANDLVEEIARAVGVPIEPSEISREIASFKQEREEAALRKESEEVFFLQQVISLLSRADAAKDEEEIEACYIRRVRTVEKYGGKGDFIPPFNSFICPLKKDVMIDPVSLCTGTTCERAYIKAWLDGGNDTDPETGQHLDDFSLRPNVRMRESIEEWVERNYCLKIRSAKSELLLGSDVTTVAALNELKEFINDNSINKYWIGIEGLVDIIVSILGNSHNKDVKRAVLVTLLVIVKGHAKNKDKVVDSGGLDYIVRCLIRDSITSKAAVELLFELLLDGSGWNVALLKKLSKKKSCVICLVNLLNGAVVESSEKAEAILLKLCEEDDDNIKHVAAANWYKPLINCLHQGPESSRISMAGALSKMELVNQNLKLLGEGGAIPLLLDMLANGIESKSAALGALAKLSACHENRKLIAQAGGVPLILDLLFTPIVPTIIIEKCSEILANLSSANGTRFLVDSEESPLYLEEIVTNLVSIQQKPTLCEAIRKYILLALLGICRSEPERTETLVSGSEGLSVILPLLEHSNPETREASVKLLSCFSHLETDTVTAFLSSSKRVEAFVSFFEDEKNPELQAAAAQILSLLPNSDISLTESLIGSGALPHLIRMLRFGSSEAKEKALGAIIRFTEPSMVDMQRMVVEMGVYPLLVESLHSGSSLSKTRSAATMANLSRSTPNLSIAPEGSGFFCFGLNRSRTILCKVHGGVCDSLTTFCLLKADALPALVKVLREKAGSAAKEAVVALATLVCEDDICYGAAWALHEAGAIDPLLDILLWGTSDTKEEVVGLLEKVFTVREVVDSYGLDAKLSLVKLSMQEHENVHVRSKAMKVLSQLEHY</sequence>
<dbReference type="Pfam" id="PF04564">
    <property type="entry name" value="U-box"/>
    <property type="match status" value="1"/>
</dbReference>
<dbReference type="PANTHER" id="PTHR45958">
    <property type="entry name" value="RING-TYPE E3 UBIQUITIN TRANSFERASE"/>
    <property type="match status" value="1"/>
</dbReference>
<dbReference type="CDD" id="cd21037">
    <property type="entry name" value="MLKL_NTD"/>
    <property type="match status" value="1"/>
</dbReference>
<feature type="chain" id="PRO_5004807492" description="RING-type E3 ubiquitin transferase" evidence="6">
    <location>
        <begin position="27"/>
        <end position="1004"/>
    </location>
</feature>
<protein>
    <recommendedName>
        <fullName evidence="3">RING-type E3 ubiquitin transferase</fullName>
        <ecNumber evidence="3">2.3.2.27</ecNumber>
    </recommendedName>
</protein>
<proteinExistence type="predicted"/>
<feature type="domain" description="U-box" evidence="7">
    <location>
        <begin position="260"/>
        <end position="334"/>
    </location>
</feature>
<dbReference type="InterPro" id="IPR036537">
    <property type="entry name" value="Adaptor_Cbl_N_dom_sf"/>
</dbReference>
<keyword evidence="9" id="KW-1185">Reference proteome</keyword>
<reference evidence="9" key="1">
    <citation type="journal article" date="2013" name="Science">
        <title>The Amborella genome and the evolution of flowering plants.</title>
        <authorList>
            <consortium name="Amborella Genome Project"/>
        </authorList>
    </citation>
    <scope>NUCLEOTIDE SEQUENCE [LARGE SCALE GENOMIC DNA]</scope>
</reference>
<dbReference type="InterPro" id="IPR003613">
    <property type="entry name" value="Ubox_domain"/>
</dbReference>
<dbReference type="Gramene" id="ERN01467">
    <property type="protein sequence ID" value="ERN01467"/>
    <property type="gene ID" value="AMTR_s00002p00268880"/>
</dbReference>
<keyword evidence="6" id="KW-0732">Signal</keyword>
<dbReference type="OMA" id="FICCITG"/>
<dbReference type="SUPFAM" id="SSF57850">
    <property type="entry name" value="RING/U-box"/>
    <property type="match status" value="1"/>
</dbReference>
<dbReference type="InterPro" id="IPR011989">
    <property type="entry name" value="ARM-like"/>
</dbReference>
<organism evidence="8 9">
    <name type="scientific">Amborella trichopoda</name>
    <dbReference type="NCBI Taxonomy" id="13333"/>
    <lineage>
        <taxon>Eukaryota</taxon>
        <taxon>Viridiplantae</taxon>
        <taxon>Streptophyta</taxon>
        <taxon>Embryophyta</taxon>
        <taxon>Tracheophyta</taxon>
        <taxon>Spermatophyta</taxon>
        <taxon>Magnoliopsida</taxon>
        <taxon>Amborellales</taxon>
        <taxon>Amborellaceae</taxon>
        <taxon>Amborella</taxon>
    </lineage>
</organism>
<accession>W1NV09</accession>
<dbReference type="Gene3D" id="1.25.10.10">
    <property type="entry name" value="Leucine-rich Repeat Variant"/>
    <property type="match status" value="4"/>
</dbReference>
<evidence type="ECO:0000256" key="2">
    <source>
        <dbReference type="ARBA" id="ARBA00004906"/>
    </source>
</evidence>
<evidence type="ECO:0000256" key="4">
    <source>
        <dbReference type="ARBA" id="ARBA00022679"/>
    </source>
</evidence>
<dbReference type="Proteomes" id="UP000017836">
    <property type="component" value="Unassembled WGS sequence"/>
</dbReference>
<dbReference type="Gene3D" id="1.20.930.20">
    <property type="entry name" value="Adaptor protein Cbl, N-terminal domain"/>
    <property type="match status" value="1"/>
</dbReference>
<dbReference type="EMBL" id="KI394767">
    <property type="protein sequence ID" value="ERN01467.1"/>
    <property type="molecule type" value="Genomic_DNA"/>
</dbReference>
<dbReference type="GO" id="GO:0061630">
    <property type="term" value="F:ubiquitin protein ligase activity"/>
    <property type="evidence" value="ECO:0007669"/>
    <property type="project" value="UniProtKB-EC"/>
</dbReference>
<evidence type="ECO:0000313" key="9">
    <source>
        <dbReference type="Proteomes" id="UP000017836"/>
    </source>
</evidence>
<dbReference type="eggNOG" id="KOG0167">
    <property type="taxonomic scope" value="Eukaryota"/>
</dbReference>
<gene>
    <name evidence="8" type="ORF">AMTR_s00002p00268880</name>
</gene>
<dbReference type="InterPro" id="IPR059179">
    <property type="entry name" value="MLKL-like_MCAfunc"/>
</dbReference>
<evidence type="ECO:0000256" key="6">
    <source>
        <dbReference type="SAM" id="SignalP"/>
    </source>
</evidence>
<evidence type="ECO:0000256" key="3">
    <source>
        <dbReference type="ARBA" id="ARBA00012483"/>
    </source>
</evidence>
<dbReference type="GO" id="GO:0016567">
    <property type="term" value="P:protein ubiquitination"/>
    <property type="evidence" value="ECO:0007669"/>
    <property type="project" value="UniProtKB-UniPathway"/>
</dbReference>
<dbReference type="PROSITE" id="PS50176">
    <property type="entry name" value="ARM_REPEAT"/>
    <property type="match status" value="1"/>
</dbReference>
<comment type="catalytic activity">
    <reaction evidence="1">
        <text>S-ubiquitinyl-[E2 ubiquitin-conjugating enzyme]-L-cysteine + [acceptor protein]-L-lysine = [E2 ubiquitin-conjugating enzyme]-L-cysteine + N(6)-ubiquitinyl-[acceptor protein]-L-lysine.</text>
        <dbReference type="EC" id="2.3.2.27"/>
    </reaction>
</comment>
<evidence type="ECO:0000259" key="7">
    <source>
        <dbReference type="PROSITE" id="PS51698"/>
    </source>
</evidence>
<evidence type="ECO:0000256" key="5">
    <source>
        <dbReference type="PROSITE-ProRule" id="PRU00259"/>
    </source>
</evidence>
<dbReference type="InterPro" id="IPR016024">
    <property type="entry name" value="ARM-type_fold"/>
</dbReference>
<dbReference type="GO" id="GO:0007166">
    <property type="term" value="P:cell surface receptor signaling pathway"/>
    <property type="evidence" value="ECO:0007669"/>
    <property type="project" value="InterPro"/>
</dbReference>
<dbReference type="CDD" id="cd16664">
    <property type="entry name" value="RING-Ubox_PUB"/>
    <property type="match status" value="1"/>
</dbReference>
<dbReference type="UniPathway" id="UPA00143"/>
<dbReference type="Gene3D" id="3.30.40.10">
    <property type="entry name" value="Zinc/RING finger domain, C3HC4 (zinc finger)"/>
    <property type="match status" value="1"/>
</dbReference>
<dbReference type="InterPro" id="IPR013083">
    <property type="entry name" value="Znf_RING/FYVE/PHD"/>
</dbReference>
<dbReference type="HOGENOM" id="CLU_004912_0_1_1"/>
<dbReference type="InterPro" id="IPR045210">
    <property type="entry name" value="RING-Ubox_PUB"/>
</dbReference>
<evidence type="ECO:0000256" key="1">
    <source>
        <dbReference type="ARBA" id="ARBA00000900"/>
    </source>
</evidence>
<dbReference type="SMART" id="SM00185">
    <property type="entry name" value="ARM"/>
    <property type="match status" value="8"/>
</dbReference>
<dbReference type="SUPFAM" id="SSF48371">
    <property type="entry name" value="ARM repeat"/>
    <property type="match status" value="3"/>
</dbReference>
<dbReference type="STRING" id="13333.W1NV09"/>
<dbReference type="InterPro" id="IPR052608">
    <property type="entry name" value="U-box_domain_protein"/>
</dbReference>
<dbReference type="InterPro" id="IPR000225">
    <property type="entry name" value="Armadillo"/>
</dbReference>
<dbReference type="PROSITE" id="PS51698">
    <property type="entry name" value="U_BOX"/>
    <property type="match status" value="1"/>
</dbReference>
<dbReference type="PANTHER" id="PTHR45958:SF15">
    <property type="entry name" value="RING-TYPE E3 UBIQUITIN TRANSFERASE"/>
    <property type="match status" value="1"/>
</dbReference>
<dbReference type="SMART" id="SM00504">
    <property type="entry name" value="Ubox"/>
    <property type="match status" value="1"/>
</dbReference>
<feature type="signal peptide" evidence="6">
    <location>
        <begin position="1"/>
        <end position="26"/>
    </location>
</feature>
<evidence type="ECO:0000313" key="8">
    <source>
        <dbReference type="EMBL" id="ERN01467.1"/>
    </source>
</evidence>
<keyword evidence="4" id="KW-0808">Transferase</keyword>
<dbReference type="EC" id="2.3.2.27" evidence="3"/>
<name>W1NV09_AMBTC</name>